<organism evidence="2 3">
    <name type="scientific">Paraurantiacibacter namhicola</name>
    <dbReference type="NCBI Taxonomy" id="645517"/>
    <lineage>
        <taxon>Bacteria</taxon>
        <taxon>Pseudomonadati</taxon>
        <taxon>Pseudomonadota</taxon>
        <taxon>Alphaproteobacteria</taxon>
        <taxon>Sphingomonadales</taxon>
        <taxon>Erythrobacteraceae</taxon>
        <taxon>Paraurantiacibacter</taxon>
    </lineage>
</organism>
<reference evidence="2 3" key="1">
    <citation type="submission" date="2016-07" db="EMBL/GenBank/DDBJ databases">
        <title>Complete genome sequence of Altererythrobacter namhicola JCM 16345T, containing esterase-encoding genes.</title>
        <authorList>
            <person name="Cheng H."/>
            <person name="Wu Y.-H."/>
            <person name="Jian S.-L."/>
            <person name="Huo Y.-Y."/>
            <person name="Wang C.-S."/>
            <person name="Xu X.-W."/>
        </authorList>
    </citation>
    <scope>NUCLEOTIDE SEQUENCE [LARGE SCALE GENOMIC DNA]</scope>
    <source>
        <strain evidence="2 3">JCM 16345</strain>
    </source>
</reference>
<accession>A0A1C7DB34</accession>
<evidence type="ECO:0000313" key="3">
    <source>
        <dbReference type="Proteomes" id="UP000092698"/>
    </source>
</evidence>
<feature type="transmembrane region" description="Helical" evidence="1">
    <location>
        <begin position="30"/>
        <end position="47"/>
    </location>
</feature>
<feature type="transmembrane region" description="Helical" evidence="1">
    <location>
        <begin position="53"/>
        <end position="75"/>
    </location>
</feature>
<dbReference type="KEGG" id="anh:A6F65_02344"/>
<dbReference type="AlphaFoldDB" id="A0A1C7DB34"/>
<keyword evidence="1" id="KW-0472">Membrane</keyword>
<name>A0A1C7DB34_9SPHN</name>
<proteinExistence type="predicted"/>
<dbReference type="Proteomes" id="UP000092698">
    <property type="component" value="Chromosome"/>
</dbReference>
<evidence type="ECO:0000313" key="2">
    <source>
        <dbReference type="EMBL" id="ANU08627.1"/>
    </source>
</evidence>
<dbReference type="STRING" id="645517.A6F65_02344"/>
<keyword evidence="1" id="KW-1133">Transmembrane helix</keyword>
<sequence length="83" mass="8991">MADPDNAPRPTPAYETAAALAKRRYFTMQAVRLVGIAAILTGIYLRQAAGMDIAVPLLLVLAGGALFIVIPRMLARRWRSPKA</sequence>
<gene>
    <name evidence="2" type="ORF">A6F65_02344</name>
</gene>
<dbReference type="RefSeq" id="WP_157093131.1">
    <property type="nucleotide sequence ID" value="NZ_CP016545.1"/>
</dbReference>
<keyword evidence="1" id="KW-0812">Transmembrane</keyword>
<dbReference type="OrthoDB" id="7410112at2"/>
<evidence type="ECO:0000256" key="1">
    <source>
        <dbReference type="SAM" id="Phobius"/>
    </source>
</evidence>
<keyword evidence="3" id="KW-1185">Reference proteome</keyword>
<dbReference type="EMBL" id="CP016545">
    <property type="protein sequence ID" value="ANU08627.1"/>
    <property type="molecule type" value="Genomic_DNA"/>
</dbReference>
<protein>
    <submittedName>
        <fullName evidence="2">Uncharacterized protein</fullName>
    </submittedName>
</protein>